<reference evidence="4 5" key="1">
    <citation type="journal article" date="2019" name="Int. J. Syst. Evol. Microbiol.">
        <title>The Global Catalogue of Microorganisms (GCM) 10K type strain sequencing project: providing services to taxonomists for standard genome sequencing and annotation.</title>
        <authorList>
            <consortium name="The Broad Institute Genomics Platform"/>
            <consortium name="The Broad Institute Genome Sequencing Center for Infectious Disease"/>
            <person name="Wu L."/>
            <person name="Ma J."/>
        </authorList>
    </citation>
    <scope>NUCLEOTIDE SEQUENCE [LARGE SCALE GENOMIC DNA]</scope>
    <source>
        <strain evidence="4 5">JCM 13022</strain>
    </source>
</reference>
<sequence>MTSLVPRSSLLPDMFRWLESEVPFGSVAERRWMRLEDRLSEEEYVVRAELPGLDPEHDITITVEKDELSIAAQRSEEKTEKGRSEFHYGSFSRTVRLPAGAATDRIAARYDKGILEVTIPLEKTAEAHQIPVKGS</sequence>
<evidence type="ECO:0000313" key="4">
    <source>
        <dbReference type="EMBL" id="GAA1205505.1"/>
    </source>
</evidence>
<dbReference type="PROSITE" id="PS01031">
    <property type="entry name" value="SHSP"/>
    <property type="match status" value="1"/>
</dbReference>
<dbReference type="InterPro" id="IPR031107">
    <property type="entry name" value="Small_HSP"/>
</dbReference>
<protein>
    <submittedName>
        <fullName evidence="4">Alpha-crystallin HspX</fullName>
    </submittedName>
</protein>
<evidence type="ECO:0000259" key="3">
    <source>
        <dbReference type="PROSITE" id="PS01031"/>
    </source>
</evidence>
<name>A0ABN1VCK6_9PSEU</name>
<dbReference type="PANTHER" id="PTHR11527">
    <property type="entry name" value="HEAT-SHOCK PROTEIN 20 FAMILY MEMBER"/>
    <property type="match status" value="1"/>
</dbReference>
<dbReference type="InterPro" id="IPR002068">
    <property type="entry name" value="A-crystallin/Hsp20_dom"/>
</dbReference>
<evidence type="ECO:0000313" key="5">
    <source>
        <dbReference type="Proteomes" id="UP001500467"/>
    </source>
</evidence>
<dbReference type="Gene3D" id="2.60.40.790">
    <property type="match status" value="1"/>
</dbReference>
<dbReference type="InterPro" id="IPR008978">
    <property type="entry name" value="HSP20-like_chaperone"/>
</dbReference>
<dbReference type="EMBL" id="BAAALM010000008">
    <property type="protein sequence ID" value="GAA1205505.1"/>
    <property type="molecule type" value="Genomic_DNA"/>
</dbReference>
<dbReference type="RefSeq" id="WP_253858130.1">
    <property type="nucleotide sequence ID" value="NZ_JAMTCH010000005.1"/>
</dbReference>
<comment type="caution">
    <text evidence="4">The sequence shown here is derived from an EMBL/GenBank/DDBJ whole genome shotgun (WGS) entry which is preliminary data.</text>
</comment>
<feature type="domain" description="SHSP" evidence="3">
    <location>
        <begin position="26"/>
        <end position="135"/>
    </location>
</feature>
<evidence type="ECO:0000256" key="2">
    <source>
        <dbReference type="RuleBase" id="RU003616"/>
    </source>
</evidence>
<proteinExistence type="inferred from homology"/>
<comment type="similarity">
    <text evidence="1 2">Belongs to the small heat shock protein (HSP20) family.</text>
</comment>
<keyword evidence="5" id="KW-1185">Reference proteome</keyword>
<accession>A0ABN1VCK6</accession>
<dbReference type="Proteomes" id="UP001500467">
    <property type="component" value="Unassembled WGS sequence"/>
</dbReference>
<gene>
    <name evidence="4" type="primary">hspX</name>
    <name evidence="4" type="ORF">GCM10009675_25380</name>
</gene>
<organism evidence="4 5">
    <name type="scientific">Prauserella alba</name>
    <dbReference type="NCBI Taxonomy" id="176898"/>
    <lineage>
        <taxon>Bacteria</taxon>
        <taxon>Bacillati</taxon>
        <taxon>Actinomycetota</taxon>
        <taxon>Actinomycetes</taxon>
        <taxon>Pseudonocardiales</taxon>
        <taxon>Pseudonocardiaceae</taxon>
        <taxon>Prauserella</taxon>
    </lineage>
</organism>
<dbReference type="SUPFAM" id="SSF49764">
    <property type="entry name" value="HSP20-like chaperones"/>
    <property type="match status" value="1"/>
</dbReference>
<dbReference type="CDD" id="cd06464">
    <property type="entry name" value="ACD_sHsps-like"/>
    <property type="match status" value="1"/>
</dbReference>
<evidence type="ECO:0000256" key="1">
    <source>
        <dbReference type="PROSITE-ProRule" id="PRU00285"/>
    </source>
</evidence>
<dbReference type="Pfam" id="PF00011">
    <property type="entry name" value="HSP20"/>
    <property type="match status" value="1"/>
</dbReference>